<keyword evidence="1" id="KW-0732">Signal</keyword>
<name>A0A6B8KF60_9HYPH</name>
<dbReference type="InterPro" id="IPR009273">
    <property type="entry name" value="DUF930"/>
</dbReference>
<accession>A0A6B8KF60</accession>
<dbReference type="AlphaFoldDB" id="A0A6B8KF60"/>
<dbReference type="OrthoDB" id="9804158at2"/>
<evidence type="ECO:0000256" key="1">
    <source>
        <dbReference type="SAM" id="SignalP"/>
    </source>
</evidence>
<feature type="chain" id="PRO_5025447426" evidence="1">
    <location>
        <begin position="24"/>
        <end position="132"/>
    </location>
</feature>
<dbReference type="Pfam" id="PF06059">
    <property type="entry name" value="DUF930"/>
    <property type="match status" value="1"/>
</dbReference>
<feature type="signal peptide" evidence="1">
    <location>
        <begin position="1"/>
        <end position="23"/>
    </location>
</feature>
<gene>
    <name evidence="2" type="ORF">H2LOC_005030</name>
</gene>
<proteinExistence type="predicted"/>
<protein>
    <submittedName>
        <fullName evidence="2">DUF930 domain-containing protein</fullName>
    </submittedName>
</protein>
<reference evidence="2 3" key="1">
    <citation type="submission" date="2019-11" db="EMBL/GenBank/DDBJ databases">
        <title>The genome sequence of Methylocystis heyeri.</title>
        <authorList>
            <person name="Oshkin I.Y."/>
            <person name="Miroshnikov K."/>
            <person name="Dedysh S.N."/>
        </authorList>
    </citation>
    <scope>NUCLEOTIDE SEQUENCE [LARGE SCALE GENOMIC DNA]</scope>
    <source>
        <strain evidence="2 3">H2</strain>
    </source>
</reference>
<dbReference type="KEGG" id="mhey:H2LOC_005030"/>
<organism evidence="2 3">
    <name type="scientific">Methylocystis heyeri</name>
    <dbReference type="NCBI Taxonomy" id="391905"/>
    <lineage>
        <taxon>Bacteria</taxon>
        <taxon>Pseudomonadati</taxon>
        <taxon>Pseudomonadota</taxon>
        <taxon>Alphaproteobacteria</taxon>
        <taxon>Hyphomicrobiales</taxon>
        <taxon>Methylocystaceae</taxon>
        <taxon>Methylocystis</taxon>
    </lineage>
</organism>
<evidence type="ECO:0000313" key="3">
    <source>
        <dbReference type="Proteomes" id="UP000309061"/>
    </source>
</evidence>
<evidence type="ECO:0000313" key="2">
    <source>
        <dbReference type="EMBL" id="QGM45103.1"/>
    </source>
</evidence>
<dbReference type="EMBL" id="CP046052">
    <property type="protein sequence ID" value="QGM45103.1"/>
    <property type="molecule type" value="Genomic_DNA"/>
</dbReference>
<sequence>MRLKIAFPAAVAVAHAFFTSAFAFDARTAKGLLRLDPNMRLEQVCDLAAMERIGKESAEFHPDRAKSDVITPPNHLGNILKADGAAFRSGRKWRRFSFTCRATEDHMKVIAFDYSIGELIPESKWDDYGLWR</sequence>
<keyword evidence="3" id="KW-1185">Reference proteome</keyword>
<dbReference type="RefSeq" id="WP_136495388.1">
    <property type="nucleotide sequence ID" value="NZ_CP046052.1"/>
</dbReference>
<dbReference type="Proteomes" id="UP000309061">
    <property type="component" value="Chromosome"/>
</dbReference>